<organism evidence="2 3">
    <name type="scientific">Natronosalvus rutilus</name>
    <dbReference type="NCBI Taxonomy" id="2953753"/>
    <lineage>
        <taxon>Archaea</taxon>
        <taxon>Methanobacteriati</taxon>
        <taxon>Methanobacteriota</taxon>
        <taxon>Stenosarchaea group</taxon>
        <taxon>Halobacteria</taxon>
        <taxon>Halobacteriales</taxon>
        <taxon>Natrialbaceae</taxon>
        <taxon>Natronosalvus</taxon>
    </lineage>
</organism>
<keyword evidence="3" id="KW-1185">Reference proteome</keyword>
<accession>A0A9E7SZL3</accession>
<geneLocation type="plasmid" evidence="2 3">
    <name>unnamed3</name>
</geneLocation>
<dbReference type="EMBL" id="CP100358">
    <property type="protein sequence ID" value="UTF56008.1"/>
    <property type="molecule type" value="Genomic_DNA"/>
</dbReference>
<feature type="region of interest" description="Disordered" evidence="1">
    <location>
        <begin position="94"/>
        <end position="139"/>
    </location>
</feature>
<dbReference type="GeneID" id="73292518"/>
<protein>
    <submittedName>
        <fullName evidence="2">Uncharacterized protein</fullName>
    </submittedName>
</protein>
<dbReference type="RefSeq" id="WP_254161598.1">
    <property type="nucleotide sequence ID" value="NZ_CP100358.1"/>
</dbReference>
<keyword evidence="2" id="KW-0614">Plasmid</keyword>
<name>A0A9E7SZL3_9EURY</name>
<evidence type="ECO:0000256" key="1">
    <source>
        <dbReference type="SAM" id="MobiDB-lite"/>
    </source>
</evidence>
<gene>
    <name evidence="2" type="ORF">NGM29_20690</name>
</gene>
<evidence type="ECO:0000313" key="2">
    <source>
        <dbReference type="EMBL" id="UTF56008.1"/>
    </source>
</evidence>
<proteinExistence type="predicted"/>
<sequence>MMGGEEGPSGVASGSENPLTLSREELIAALTGSGGYIAFVYIGWGWAQFVAWRPETDQFEVVTSYRRPTLKDGLVVIEDRTRDHYAMDEAGLRDWLPENPSAPPEADLHPINYEDTPFPDAGVPEETWKPGTDRVGVVG</sequence>
<dbReference type="KEGG" id="sawl:NGM29_20690"/>
<dbReference type="AlphaFoldDB" id="A0A9E7SZL3"/>
<dbReference type="Proteomes" id="UP001056855">
    <property type="component" value="Plasmid unnamed3"/>
</dbReference>
<evidence type="ECO:0000313" key="3">
    <source>
        <dbReference type="Proteomes" id="UP001056855"/>
    </source>
</evidence>
<reference evidence="2" key="1">
    <citation type="submission" date="2022-06" db="EMBL/GenBank/DDBJ databases">
        <title>Diverse halophilic archaea isolated from saline environments.</title>
        <authorList>
            <person name="Cui H.-L."/>
        </authorList>
    </citation>
    <scope>NUCLEOTIDE SEQUENCE</scope>
    <source>
        <strain evidence="2">WLHS1</strain>
        <plasmid evidence="2">unnamed3</plasmid>
    </source>
</reference>